<reference evidence="2" key="1">
    <citation type="submission" date="2020-05" db="EMBL/GenBank/DDBJ databases">
        <authorList>
            <person name="Chiriac C."/>
            <person name="Salcher M."/>
            <person name="Ghai R."/>
            <person name="Kavagutti S V."/>
        </authorList>
    </citation>
    <scope>NUCLEOTIDE SEQUENCE</scope>
</reference>
<organism evidence="2">
    <name type="scientific">uncultured Caudovirales phage</name>
    <dbReference type="NCBI Taxonomy" id="2100421"/>
    <lineage>
        <taxon>Viruses</taxon>
        <taxon>Duplodnaviria</taxon>
        <taxon>Heunggongvirae</taxon>
        <taxon>Uroviricota</taxon>
        <taxon>Caudoviricetes</taxon>
        <taxon>Peduoviridae</taxon>
        <taxon>Maltschvirus</taxon>
        <taxon>Maltschvirus maltsch</taxon>
    </lineage>
</organism>
<dbReference type="SUPFAM" id="SSF160719">
    <property type="entry name" value="gpW/gp25-like"/>
    <property type="match status" value="1"/>
</dbReference>
<accession>A0A6J7WJK9</accession>
<proteinExistence type="predicted"/>
<dbReference type="Pfam" id="PF04965">
    <property type="entry name" value="GPW_gp25"/>
    <property type="match status" value="1"/>
</dbReference>
<dbReference type="InterPro" id="IPR007048">
    <property type="entry name" value="IraD/Gp25-like"/>
</dbReference>
<gene>
    <name evidence="2" type="ORF">UFOVP190_58</name>
</gene>
<evidence type="ECO:0000313" key="2">
    <source>
        <dbReference type="EMBL" id="CAB5214328.1"/>
    </source>
</evidence>
<protein>
    <submittedName>
        <fullName evidence="2">COG3628 Phage baseplate assembly protein W</fullName>
    </submittedName>
</protein>
<feature type="domain" description="IraD/Gp25-like" evidence="1">
    <location>
        <begin position="25"/>
        <end position="100"/>
    </location>
</feature>
<sequence>MTIYRGFSTLQNKKKYVLTDYALARQDLINYFNIRKGDKLMQPNFGTIIWNHLFDPLDEAVQELITKDVMRIVGYDPRLRVGQVAITQEQNGLLIQITLSYIPTNQVDTINFNFNQNSKTLTLG</sequence>
<name>A0A6J7WJK9_9CAUD</name>
<dbReference type="EMBL" id="LR798243">
    <property type="protein sequence ID" value="CAB5214328.1"/>
    <property type="molecule type" value="Genomic_DNA"/>
</dbReference>
<evidence type="ECO:0000259" key="1">
    <source>
        <dbReference type="Pfam" id="PF04965"/>
    </source>
</evidence>
<dbReference type="Gene3D" id="3.10.450.40">
    <property type="match status" value="1"/>
</dbReference>